<comment type="caution">
    <text evidence="2">The sequence shown here is derived from an EMBL/GenBank/DDBJ whole genome shotgun (WGS) entry which is preliminary data.</text>
</comment>
<dbReference type="SUPFAM" id="SSF57938">
    <property type="entry name" value="DnaJ/Hsp40 cysteine-rich domain"/>
    <property type="match status" value="1"/>
</dbReference>
<sequence>MAAPSAAAFAAPLALKAPAYHAQPPPATHADSRAPRTQQAAGGASSLAWLAVGSAAGAAAAAAQRRRAAACRRARCGKCGCGEKPPTPAEAFAAEAVGEGAPADAEEQFVLDVVNHRTRRGAATFAALSAAALLLERPAEAAARCLECAGEGIQDCGSCRGSGQFKMYGDRGVGEGMSSQYIECPDCYGSGLKLCSKCSGTGLPAKRLVGFLRDPAFRQFVARIQSGRVDVDNVPEIQAEMQEMVAIQERNRALKLADEAMKKEGDNGWFKLPNFF</sequence>
<protein>
    <submittedName>
        <fullName evidence="2">Uncharacterized protein</fullName>
    </submittedName>
</protein>
<evidence type="ECO:0000313" key="2">
    <source>
        <dbReference type="EMBL" id="CAK0897284.1"/>
    </source>
</evidence>
<feature type="region of interest" description="Disordered" evidence="1">
    <location>
        <begin position="20"/>
        <end position="40"/>
    </location>
</feature>
<evidence type="ECO:0000256" key="1">
    <source>
        <dbReference type="SAM" id="MobiDB-lite"/>
    </source>
</evidence>
<name>A0ABN9XG81_9DINO</name>
<evidence type="ECO:0000313" key="3">
    <source>
        <dbReference type="Proteomes" id="UP001189429"/>
    </source>
</evidence>
<organism evidence="2 3">
    <name type="scientific">Prorocentrum cordatum</name>
    <dbReference type="NCBI Taxonomy" id="2364126"/>
    <lineage>
        <taxon>Eukaryota</taxon>
        <taxon>Sar</taxon>
        <taxon>Alveolata</taxon>
        <taxon>Dinophyceae</taxon>
        <taxon>Prorocentrales</taxon>
        <taxon>Prorocentraceae</taxon>
        <taxon>Prorocentrum</taxon>
    </lineage>
</organism>
<gene>
    <name evidence="2" type="ORF">PCOR1329_LOCUS75519</name>
</gene>
<proteinExistence type="predicted"/>
<dbReference type="PANTHER" id="PTHR15852:SF54">
    <property type="entry name" value="PROTEIN SSUH2 HOMOLOG"/>
    <property type="match status" value="1"/>
</dbReference>
<dbReference type="Proteomes" id="UP001189429">
    <property type="component" value="Unassembled WGS sequence"/>
</dbReference>
<dbReference type="PANTHER" id="PTHR15852">
    <property type="entry name" value="PLASTID TRANSCRIPTIONALLY ACTIVE PROTEIN"/>
    <property type="match status" value="1"/>
</dbReference>
<accession>A0ABN9XG81</accession>
<keyword evidence="3" id="KW-1185">Reference proteome</keyword>
<dbReference type="Gene3D" id="2.10.230.10">
    <property type="entry name" value="Heat shock protein DnaJ, cysteine-rich domain"/>
    <property type="match status" value="1"/>
</dbReference>
<dbReference type="EMBL" id="CAUYUJ010020309">
    <property type="protein sequence ID" value="CAK0897284.1"/>
    <property type="molecule type" value="Genomic_DNA"/>
</dbReference>
<reference evidence="2" key="1">
    <citation type="submission" date="2023-10" db="EMBL/GenBank/DDBJ databases">
        <authorList>
            <person name="Chen Y."/>
            <person name="Shah S."/>
            <person name="Dougan E. K."/>
            <person name="Thang M."/>
            <person name="Chan C."/>
        </authorList>
    </citation>
    <scope>NUCLEOTIDE SEQUENCE [LARGE SCALE GENOMIC DNA]</scope>
</reference>
<dbReference type="InterPro" id="IPR036410">
    <property type="entry name" value="HSP_DnaJ_Cys-rich_dom_sf"/>
</dbReference>